<dbReference type="Proteomes" id="UP000299102">
    <property type="component" value="Unassembled WGS sequence"/>
</dbReference>
<evidence type="ECO:0000313" key="4">
    <source>
        <dbReference type="Proteomes" id="UP000299102"/>
    </source>
</evidence>
<evidence type="ECO:0000256" key="1">
    <source>
        <dbReference type="SAM" id="MobiDB-lite"/>
    </source>
</evidence>
<organism evidence="3 4">
    <name type="scientific">Eumeta variegata</name>
    <name type="common">Bagworm moth</name>
    <name type="synonym">Eumeta japonica</name>
    <dbReference type="NCBI Taxonomy" id="151549"/>
    <lineage>
        <taxon>Eukaryota</taxon>
        <taxon>Metazoa</taxon>
        <taxon>Ecdysozoa</taxon>
        <taxon>Arthropoda</taxon>
        <taxon>Hexapoda</taxon>
        <taxon>Insecta</taxon>
        <taxon>Pterygota</taxon>
        <taxon>Neoptera</taxon>
        <taxon>Endopterygota</taxon>
        <taxon>Lepidoptera</taxon>
        <taxon>Glossata</taxon>
        <taxon>Ditrysia</taxon>
        <taxon>Tineoidea</taxon>
        <taxon>Psychidae</taxon>
        <taxon>Oiketicinae</taxon>
        <taxon>Eumeta</taxon>
    </lineage>
</organism>
<reference evidence="3 4" key="1">
    <citation type="journal article" date="2019" name="Commun. Biol.">
        <title>The bagworm genome reveals a unique fibroin gene that provides high tensile strength.</title>
        <authorList>
            <person name="Kono N."/>
            <person name="Nakamura H."/>
            <person name="Ohtoshi R."/>
            <person name="Tomita M."/>
            <person name="Numata K."/>
            <person name="Arakawa K."/>
        </authorList>
    </citation>
    <scope>NUCLEOTIDE SEQUENCE [LARGE SCALE GENOMIC DNA]</scope>
</reference>
<dbReference type="EMBL" id="BGZK01000785">
    <property type="protein sequence ID" value="GBP60323.1"/>
    <property type="molecule type" value="Genomic_DNA"/>
</dbReference>
<keyword evidence="4" id="KW-1185">Reference proteome</keyword>
<keyword evidence="2" id="KW-0812">Transmembrane</keyword>
<sequence length="191" mass="21319">MWLSKTYSIFLVIVAVTGPYHPIAEWYPSKIYFFRFRCLDLAFHAGSANGCWRPLSSFVNNTAIASATNGLTFSSTLNRIKPLASRFGRPCSVWNGVTAQVTTLVCTHQEALDRRGGHEFKTLSGGTTQTATAPPLPPQKRRANDHRWLPGDAQCRSHAQDAAPRLLIVARDNSHSEIVLVKTYYRNDPMK</sequence>
<name>A0A4C1XAV7_EUMVA</name>
<dbReference type="AlphaFoldDB" id="A0A4C1XAV7"/>
<proteinExistence type="predicted"/>
<comment type="caution">
    <text evidence="3">The sequence shown here is derived from an EMBL/GenBank/DDBJ whole genome shotgun (WGS) entry which is preliminary data.</text>
</comment>
<evidence type="ECO:0000313" key="3">
    <source>
        <dbReference type="EMBL" id="GBP60323.1"/>
    </source>
</evidence>
<evidence type="ECO:0000256" key="2">
    <source>
        <dbReference type="SAM" id="Phobius"/>
    </source>
</evidence>
<accession>A0A4C1XAV7</accession>
<feature type="region of interest" description="Disordered" evidence="1">
    <location>
        <begin position="118"/>
        <end position="146"/>
    </location>
</feature>
<feature type="transmembrane region" description="Helical" evidence="2">
    <location>
        <begin position="6"/>
        <end position="27"/>
    </location>
</feature>
<keyword evidence="2" id="KW-1133">Transmembrane helix</keyword>
<keyword evidence="2" id="KW-0472">Membrane</keyword>
<gene>
    <name evidence="3" type="ORF">EVAR_26735_1</name>
</gene>
<protein>
    <submittedName>
        <fullName evidence="3">Uncharacterized protein</fullName>
    </submittedName>
</protein>